<organism evidence="3 4">
    <name type="scientific">Marvinbryantia formatexigens DSM 14469</name>
    <dbReference type="NCBI Taxonomy" id="478749"/>
    <lineage>
        <taxon>Bacteria</taxon>
        <taxon>Bacillati</taxon>
        <taxon>Bacillota</taxon>
        <taxon>Clostridia</taxon>
        <taxon>Lachnospirales</taxon>
        <taxon>Lachnospiraceae</taxon>
        <taxon>Marvinbryantia</taxon>
    </lineage>
</organism>
<evidence type="ECO:0000313" key="3">
    <source>
        <dbReference type="EMBL" id="EET58211.1"/>
    </source>
</evidence>
<dbReference type="SUPFAM" id="SSF64182">
    <property type="entry name" value="DHH phosphoesterases"/>
    <property type="match status" value="1"/>
</dbReference>
<dbReference type="eggNOG" id="COG0618">
    <property type="taxonomic scope" value="Bacteria"/>
</dbReference>
<dbReference type="Gene3D" id="3.10.310.30">
    <property type="match status" value="1"/>
</dbReference>
<name>C6LMF0_9FIRM</name>
<dbReference type="PANTHER" id="PTHR47618">
    <property type="entry name" value="BIFUNCTIONAL OLIGORIBONUCLEASE AND PAP PHOSPHATASE NRNA"/>
    <property type="match status" value="1"/>
</dbReference>
<dbReference type="InterPro" id="IPR051319">
    <property type="entry name" value="Oligoribo/pAp-PDE_c-di-AMP_PDE"/>
</dbReference>
<accession>C6LMF0</accession>
<proteinExistence type="predicted"/>
<dbReference type="Pfam" id="PF02272">
    <property type="entry name" value="DHHA1"/>
    <property type="match status" value="1"/>
</dbReference>
<dbReference type="PANTHER" id="PTHR47618:SF1">
    <property type="entry name" value="BIFUNCTIONAL OLIGORIBONUCLEASE AND PAP PHOSPHATASE NRNA"/>
    <property type="match status" value="1"/>
</dbReference>
<gene>
    <name evidence="3" type="ORF">BRYFOR_09850</name>
</gene>
<dbReference type="InterPro" id="IPR001667">
    <property type="entry name" value="DDH_dom"/>
</dbReference>
<protein>
    <submittedName>
        <fullName evidence="3">DHHA1 domain protein</fullName>
    </submittedName>
</protein>
<dbReference type="AlphaFoldDB" id="C6LMF0"/>
<evidence type="ECO:0000259" key="2">
    <source>
        <dbReference type="Pfam" id="PF02272"/>
    </source>
</evidence>
<evidence type="ECO:0000313" key="4">
    <source>
        <dbReference type="Proteomes" id="UP000005561"/>
    </source>
</evidence>
<dbReference type="InterPro" id="IPR003156">
    <property type="entry name" value="DHHA1_dom"/>
</dbReference>
<feature type="domain" description="DHHA1" evidence="2">
    <location>
        <begin position="234"/>
        <end position="320"/>
    </location>
</feature>
<dbReference type="Pfam" id="PF01368">
    <property type="entry name" value="DHH"/>
    <property type="match status" value="1"/>
</dbReference>
<dbReference type="Gene3D" id="3.90.1640.10">
    <property type="entry name" value="inorganic pyrophosphatase (n-terminal core)"/>
    <property type="match status" value="1"/>
</dbReference>
<reference evidence="3" key="1">
    <citation type="submission" date="2009-07" db="EMBL/GenBank/DDBJ databases">
        <authorList>
            <person name="Weinstock G."/>
            <person name="Sodergren E."/>
            <person name="Clifton S."/>
            <person name="Fulton L."/>
            <person name="Fulton B."/>
            <person name="Courtney L."/>
            <person name="Fronick C."/>
            <person name="Harrison M."/>
            <person name="Strong C."/>
            <person name="Farmer C."/>
            <person name="Delahaunty K."/>
            <person name="Markovic C."/>
            <person name="Hall O."/>
            <person name="Minx P."/>
            <person name="Tomlinson C."/>
            <person name="Mitreva M."/>
            <person name="Nelson J."/>
            <person name="Hou S."/>
            <person name="Wollam A."/>
            <person name="Pepin K.H."/>
            <person name="Johnson M."/>
            <person name="Bhonagiri V."/>
            <person name="Nash W.E."/>
            <person name="Warren W."/>
            <person name="Chinwalla A."/>
            <person name="Mardis E.R."/>
            <person name="Wilson R.K."/>
        </authorList>
    </citation>
    <scope>NUCLEOTIDE SEQUENCE [LARGE SCALE GENOMIC DNA]</scope>
    <source>
        <strain evidence="3">DSM 14469</strain>
    </source>
</reference>
<sequence length="325" mass="36050">MENMKKISEVLQNAQTVAIAGHIRPDGDCVGSCMGLKLYLEENFPELQTVDVYLEEIPASYHILQGTDTIRHSCAEDKEYDLFIALDCADKQRLGAAAKYLDTAKRSICYDHHISNKGFAQENEIFPDSSSTSEVIYHVMEDEKISKAVAEALYMGLVHDTGAFQYSCTAPETLEIAANLLRKGVNGNYIIDTTFLEKTYVQNQILGRALLESIMVLDGACIISGIKRKDMEFYGVKPSDLDGIVSQLRLTKGVETAIFLYETANQEFKVSMRSKSKVDVSVIASYFGGGGHVRAAGCTMQGSFYDVVNNLTEHIEKQMKAEETE</sequence>
<evidence type="ECO:0000259" key="1">
    <source>
        <dbReference type="Pfam" id="PF01368"/>
    </source>
</evidence>
<dbReference type="Proteomes" id="UP000005561">
    <property type="component" value="Unassembled WGS sequence"/>
</dbReference>
<dbReference type="EMBL" id="ACCL02000042">
    <property type="protein sequence ID" value="EET58211.1"/>
    <property type="molecule type" value="Genomic_DNA"/>
</dbReference>
<dbReference type="RefSeq" id="WP_006864601.1">
    <property type="nucleotide sequence ID" value="NZ_ACCL02000042.1"/>
</dbReference>
<feature type="domain" description="DDH" evidence="1">
    <location>
        <begin position="17"/>
        <end position="156"/>
    </location>
</feature>
<dbReference type="InterPro" id="IPR038763">
    <property type="entry name" value="DHH_sf"/>
</dbReference>
<comment type="caution">
    <text evidence="3">The sequence shown here is derived from an EMBL/GenBank/DDBJ whole genome shotgun (WGS) entry which is preliminary data.</text>
</comment>
<dbReference type="GO" id="GO:0003676">
    <property type="term" value="F:nucleic acid binding"/>
    <property type="evidence" value="ECO:0007669"/>
    <property type="project" value="InterPro"/>
</dbReference>
<keyword evidence="4" id="KW-1185">Reference proteome</keyword>
<dbReference type="STRING" id="168384.SAMN05660368_03514"/>